<dbReference type="EMBL" id="LAZR01065267">
    <property type="protein sequence ID" value="KKK55900.1"/>
    <property type="molecule type" value="Genomic_DNA"/>
</dbReference>
<dbReference type="AlphaFoldDB" id="A0A0F8X4T9"/>
<organism evidence="1">
    <name type="scientific">marine sediment metagenome</name>
    <dbReference type="NCBI Taxonomy" id="412755"/>
    <lineage>
        <taxon>unclassified sequences</taxon>
        <taxon>metagenomes</taxon>
        <taxon>ecological metagenomes</taxon>
    </lineage>
</organism>
<gene>
    <name evidence="1" type="ORF">LCGC14_3069890</name>
</gene>
<reference evidence="1" key="1">
    <citation type="journal article" date="2015" name="Nature">
        <title>Complex archaea that bridge the gap between prokaryotes and eukaryotes.</title>
        <authorList>
            <person name="Spang A."/>
            <person name="Saw J.H."/>
            <person name="Jorgensen S.L."/>
            <person name="Zaremba-Niedzwiedzka K."/>
            <person name="Martijn J."/>
            <person name="Lind A.E."/>
            <person name="van Eijk R."/>
            <person name="Schleper C."/>
            <person name="Guy L."/>
            <person name="Ettema T.J."/>
        </authorList>
    </citation>
    <scope>NUCLEOTIDE SEQUENCE</scope>
</reference>
<comment type="caution">
    <text evidence="1">The sequence shown here is derived from an EMBL/GenBank/DDBJ whole genome shotgun (WGS) entry which is preliminary data.</text>
</comment>
<protein>
    <submittedName>
        <fullName evidence="1">Uncharacterized protein</fullName>
    </submittedName>
</protein>
<accession>A0A0F8X4T9</accession>
<sequence length="38" mass="4171">MALKAGNLQVFAQAANEASRLLLEASRTAQKEERNILN</sequence>
<name>A0A0F8X4T9_9ZZZZ</name>
<feature type="non-terminal residue" evidence="1">
    <location>
        <position position="38"/>
    </location>
</feature>
<proteinExistence type="predicted"/>
<evidence type="ECO:0000313" key="1">
    <source>
        <dbReference type="EMBL" id="KKK55900.1"/>
    </source>
</evidence>